<dbReference type="PANTHER" id="PTHR42884:SF14">
    <property type="entry name" value="NEUROENDOCRINE CONVERTASE 1"/>
    <property type="match status" value="1"/>
</dbReference>
<reference evidence="10" key="2">
    <citation type="journal article" date="2019" name="Int. J. Syst. Evol. Microbiol.">
        <title>The Global Catalogue of Microorganisms (GCM) 10K type strain sequencing project: providing services to taxonomists for standard genome sequencing and annotation.</title>
        <authorList>
            <consortium name="The Broad Institute Genomics Platform"/>
            <consortium name="The Broad Institute Genome Sequencing Center for Infectious Disease"/>
            <person name="Wu L."/>
            <person name="Ma J."/>
        </authorList>
    </citation>
    <scope>NUCLEOTIDE SEQUENCE [LARGE SCALE GENOMIC DNA]</scope>
    <source>
        <strain evidence="10">CECT 7184</strain>
    </source>
</reference>
<dbReference type="InterPro" id="IPR026444">
    <property type="entry name" value="Secre_tail"/>
</dbReference>
<reference evidence="9" key="1">
    <citation type="journal article" date="2014" name="Int. J. Syst. Evol. Microbiol.">
        <title>Complete genome of a new Firmicutes species belonging to the dominant human colonic microbiota ('Ruminococcus bicirculans') reveals two chromosomes and a selective capacity to utilize plant glucans.</title>
        <authorList>
            <consortium name="NISC Comparative Sequencing Program"/>
            <person name="Wegmann U."/>
            <person name="Louis P."/>
            <person name="Goesmann A."/>
            <person name="Henrissat B."/>
            <person name="Duncan S.H."/>
            <person name="Flint H.J."/>
        </authorList>
    </citation>
    <scope>NUCLEOTIDE SEQUENCE</scope>
    <source>
        <strain evidence="9">CECT 7184</strain>
    </source>
</reference>
<feature type="active site" description="Charge relay system" evidence="5">
    <location>
        <position position="186"/>
    </location>
</feature>
<protein>
    <submittedName>
        <fullName evidence="9">S8 family serine peptidase</fullName>
    </submittedName>
</protein>
<keyword evidence="2" id="KW-0732">Signal</keyword>
<keyword evidence="3 5" id="KW-0378">Hydrolase</keyword>
<dbReference type="Proteomes" id="UP001242368">
    <property type="component" value="Unassembled WGS sequence"/>
</dbReference>
<dbReference type="InterPro" id="IPR015500">
    <property type="entry name" value="Peptidase_S8_subtilisin-rel"/>
</dbReference>
<dbReference type="EMBL" id="JAUFQU010000014">
    <property type="protein sequence ID" value="MDN3709060.1"/>
    <property type="molecule type" value="Genomic_DNA"/>
</dbReference>
<feature type="domain" description="Secretion system C-terminal sorting" evidence="7">
    <location>
        <begin position="855"/>
        <end position="930"/>
    </location>
</feature>
<dbReference type="Pfam" id="PF18962">
    <property type="entry name" value="Por_Secre_tail"/>
    <property type="match status" value="1"/>
</dbReference>
<dbReference type="Pfam" id="PF00082">
    <property type="entry name" value="Peptidase_S8"/>
    <property type="match status" value="1"/>
</dbReference>
<accession>A0ABT8D0V0</accession>
<sequence length="934" mass="104129">MRAIYTILVLIVAHYGHAQQVQEFLFTPKEEKKFIPISTQQKGKYLQLSFADTSIQKLFQDKNILEYRKAFPNLKSYLNTVYLVRVENSSLNLTSLLKNKFITYGEKMEEAALAMEYPNDFMLPDGSPNDYLELIRAPLAWSVTKGDPNINIGIADSWFNTVHEELADKIIGISGSTVPQGGSYSHGIEVSSLAAGDTNNGKGLASIGYNTKIIGRVGLKPIDVYELSQIPNVKVINMSWGDIDYKQYDNDLYNEIHNDLDIVLVAAAGNGRFYFDNFNQFRYRYPASYNAVISVTGVGSKYDQGVTAPNGIQTNWKDVATYYIGTEKSTMTVNDKVNVAVPCYDLFRATNTNGIAGSVDTYSSDAPGTSAGAPVVSGLAALVRAANPDLTAVQVKQIVEETTDNIYHIPENAPFIGKLGTGRINAYRAVMRAHCMLNPSDNLDLMIRDNKEDHGAEPNTLTEVYWNSNDIWVRNEDDGIEQHQNPEYHTSKPNYVYIRVFNKSCKVSSGTEKVKLYWSKASTSLNWDTHWNGQNNFPNNGPLLGAPIGEITIPVLQPGQDVVVKLPWLVPNPNIYQSINDEPWHFCLLARIDSPDDPMTVAEGEFLTDNVKKNNNIAWKNLTIVDLNPNNIGKPIGGVIAVGNPLKIPQKFNLKFTIPTSDLGNSLFKEAEVKVILDDIVYNAWKKGGYKGVGIKVKGNSILITEADAEIQNLDFDTKEIGTVDVKFHFLTRKITQKEKFVMNVVQQLSESRKTFGGETYEIHKYPRELFYARAQGNTTVDKEEPVYLKAQSVGKPAVYNWYDMDGNLLHEGIDFETSVALSNRYKLEVITLEDGFKDYDDIEITLKPDTITHVFPNPVTEKLIVAYKINKGSSAYLSVTGTYGTNVSHNYILNIEDTNVQLDLSSYPSGVYSIVLISDGTVSDSKTIIKQSL</sequence>
<comment type="similarity">
    <text evidence="5">Belongs to the peptidase S8 family.</text>
</comment>
<dbReference type="PROSITE" id="PS51892">
    <property type="entry name" value="SUBTILASE"/>
    <property type="match status" value="1"/>
</dbReference>
<dbReference type="Gene3D" id="3.40.50.200">
    <property type="entry name" value="Peptidase S8/S53 domain"/>
    <property type="match status" value="1"/>
</dbReference>
<evidence type="ECO:0000313" key="9">
    <source>
        <dbReference type="EMBL" id="MDN3709060.1"/>
    </source>
</evidence>
<evidence type="ECO:0000256" key="2">
    <source>
        <dbReference type="ARBA" id="ARBA00022729"/>
    </source>
</evidence>
<dbReference type="PRINTS" id="PR00723">
    <property type="entry name" value="SUBTILISIN"/>
</dbReference>
<keyword evidence="1 5" id="KW-0645">Protease</keyword>
<dbReference type="PANTHER" id="PTHR42884">
    <property type="entry name" value="PROPROTEIN CONVERTASE SUBTILISIN/KEXIN-RELATED"/>
    <property type="match status" value="1"/>
</dbReference>
<dbReference type="InterPro" id="IPR036852">
    <property type="entry name" value="Peptidase_S8/S53_dom_sf"/>
</dbReference>
<dbReference type="RefSeq" id="WP_290362994.1">
    <property type="nucleotide sequence ID" value="NZ_JAUFQU010000001.1"/>
</dbReference>
<evidence type="ECO:0000256" key="1">
    <source>
        <dbReference type="ARBA" id="ARBA00022670"/>
    </source>
</evidence>
<name>A0ABT8D0V0_9FLAO</name>
<evidence type="ECO:0000313" key="10">
    <source>
        <dbReference type="Proteomes" id="UP001242368"/>
    </source>
</evidence>
<evidence type="ECO:0000256" key="3">
    <source>
        <dbReference type="ARBA" id="ARBA00022801"/>
    </source>
</evidence>
<proteinExistence type="inferred from homology"/>
<keyword evidence="10" id="KW-1185">Reference proteome</keyword>
<dbReference type="SUPFAM" id="SSF52743">
    <property type="entry name" value="Subtilisin-like"/>
    <property type="match status" value="1"/>
</dbReference>
<evidence type="ECO:0000256" key="4">
    <source>
        <dbReference type="ARBA" id="ARBA00022825"/>
    </source>
</evidence>
<dbReference type="InterPro" id="IPR000209">
    <property type="entry name" value="Peptidase_S8/S53_dom"/>
</dbReference>
<feature type="active site" description="Charge relay system" evidence="5">
    <location>
        <position position="156"/>
    </location>
</feature>
<gene>
    <name evidence="8" type="ORF">QW060_07335</name>
    <name evidence="9" type="ORF">QW060_18555</name>
</gene>
<reference evidence="9" key="3">
    <citation type="submission" date="2023-06" db="EMBL/GenBank/DDBJ databases">
        <authorList>
            <person name="Lucena T."/>
            <person name="Sun Q."/>
        </authorList>
    </citation>
    <scope>NUCLEOTIDE SEQUENCE</scope>
    <source>
        <strain evidence="9">CECT 7184</strain>
    </source>
</reference>
<keyword evidence="4 5" id="KW-0720">Serine protease</keyword>
<organism evidence="9 10">
    <name type="scientific">Paenimyroides ceti</name>
    <dbReference type="NCBI Taxonomy" id="395087"/>
    <lineage>
        <taxon>Bacteria</taxon>
        <taxon>Pseudomonadati</taxon>
        <taxon>Bacteroidota</taxon>
        <taxon>Flavobacteriia</taxon>
        <taxon>Flavobacteriales</taxon>
        <taxon>Flavobacteriaceae</taxon>
        <taxon>Paenimyroides</taxon>
    </lineage>
</organism>
<evidence type="ECO:0000256" key="5">
    <source>
        <dbReference type="PROSITE-ProRule" id="PRU01240"/>
    </source>
</evidence>
<feature type="domain" description="Peptidase S8/S53" evidence="6">
    <location>
        <begin position="149"/>
        <end position="404"/>
    </location>
</feature>
<feature type="active site" description="Charge relay system" evidence="5">
    <location>
        <position position="370"/>
    </location>
</feature>
<comment type="caution">
    <text evidence="9">The sequence shown here is derived from an EMBL/GenBank/DDBJ whole genome shotgun (WGS) entry which is preliminary data.</text>
</comment>
<evidence type="ECO:0000313" key="8">
    <source>
        <dbReference type="EMBL" id="MDN3706945.1"/>
    </source>
</evidence>
<dbReference type="EMBL" id="JAUFQU010000001">
    <property type="protein sequence ID" value="MDN3706945.1"/>
    <property type="molecule type" value="Genomic_DNA"/>
</dbReference>
<evidence type="ECO:0000259" key="7">
    <source>
        <dbReference type="Pfam" id="PF18962"/>
    </source>
</evidence>
<evidence type="ECO:0000259" key="6">
    <source>
        <dbReference type="Pfam" id="PF00082"/>
    </source>
</evidence>